<evidence type="ECO:0000313" key="10">
    <source>
        <dbReference type="EMBL" id="RDX51723.1"/>
    </source>
</evidence>
<evidence type="ECO:0000256" key="5">
    <source>
        <dbReference type="ARBA" id="ARBA00023163"/>
    </source>
</evidence>
<name>A0A371DGU6_9APHY</name>
<protein>
    <recommendedName>
        <fullName evidence="7">Transcription activator of gluconeogenesis ERT1</fullName>
    </recommendedName>
</protein>
<evidence type="ECO:0000313" key="11">
    <source>
        <dbReference type="Proteomes" id="UP000256964"/>
    </source>
</evidence>
<reference evidence="10 11" key="1">
    <citation type="journal article" date="2018" name="Biotechnol. Biofuels">
        <title>Integrative visual omics of the white-rot fungus Polyporus brumalis exposes the biotechnological potential of its oxidative enzymes for delignifying raw plant biomass.</title>
        <authorList>
            <person name="Miyauchi S."/>
            <person name="Rancon A."/>
            <person name="Drula E."/>
            <person name="Hage H."/>
            <person name="Chaduli D."/>
            <person name="Favel A."/>
            <person name="Grisel S."/>
            <person name="Henrissat B."/>
            <person name="Herpoel-Gimbert I."/>
            <person name="Ruiz-Duenas F.J."/>
            <person name="Chevret D."/>
            <person name="Hainaut M."/>
            <person name="Lin J."/>
            <person name="Wang M."/>
            <person name="Pangilinan J."/>
            <person name="Lipzen A."/>
            <person name="Lesage-Meessen L."/>
            <person name="Navarro D."/>
            <person name="Riley R."/>
            <person name="Grigoriev I.V."/>
            <person name="Zhou S."/>
            <person name="Raouche S."/>
            <person name="Rosso M.N."/>
        </authorList>
    </citation>
    <scope>NUCLEOTIDE SEQUENCE [LARGE SCALE GENOMIC DNA]</scope>
    <source>
        <strain evidence="10 11">BRFM 1820</strain>
    </source>
</reference>
<proteinExistence type="predicted"/>
<dbReference type="GO" id="GO:0003677">
    <property type="term" value="F:DNA binding"/>
    <property type="evidence" value="ECO:0007669"/>
    <property type="project" value="UniProtKB-KW"/>
</dbReference>
<gene>
    <name evidence="10" type="ORF">OH76DRAFT_266267</name>
</gene>
<evidence type="ECO:0000256" key="1">
    <source>
        <dbReference type="ARBA" id="ARBA00022723"/>
    </source>
</evidence>
<evidence type="ECO:0000259" key="9">
    <source>
        <dbReference type="PROSITE" id="PS00463"/>
    </source>
</evidence>
<feature type="region of interest" description="Disordered" evidence="8">
    <location>
        <begin position="44"/>
        <end position="67"/>
    </location>
</feature>
<dbReference type="GO" id="GO:0008270">
    <property type="term" value="F:zinc ion binding"/>
    <property type="evidence" value="ECO:0007669"/>
    <property type="project" value="InterPro"/>
</dbReference>
<keyword evidence="11" id="KW-1185">Reference proteome</keyword>
<feature type="domain" description="Zn(2)-C6 fungal-type" evidence="9">
    <location>
        <begin position="76"/>
        <end position="103"/>
    </location>
</feature>
<dbReference type="PANTHER" id="PTHR47659:SF7">
    <property type="entry name" value="FUNGAL TRANSCRIPTIONAL REGULATORY PROTEIN, N-TERMINAL DOMAIN-CONTAINING PROTEIN"/>
    <property type="match status" value="1"/>
</dbReference>
<feature type="compositionally biased region" description="Polar residues" evidence="8">
    <location>
        <begin position="52"/>
        <end position="61"/>
    </location>
</feature>
<evidence type="ECO:0000256" key="3">
    <source>
        <dbReference type="ARBA" id="ARBA00023015"/>
    </source>
</evidence>
<evidence type="ECO:0000256" key="2">
    <source>
        <dbReference type="ARBA" id="ARBA00022833"/>
    </source>
</evidence>
<feature type="region of interest" description="Disordered" evidence="8">
    <location>
        <begin position="110"/>
        <end position="144"/>
    </location>
</feature>
<dbReference type="AlphaFoldDB" id="A0A371DGU6"/>
<dbReference type="OrthoDB" id="2765421at2759"/>
<keyword evidence="2" id="KW-0862">Zinc</keyword>
<dbReference type="GO" id="GO:0000981">
    <property type="term" value="F:DNA-binding transcription factor activity, RNA polymerase II-specific"/>
    <property type="evidence" value="ECO:0007669"/>
    <property type="project" value="InterPro"/>
</dbReference>
<evidence type="ECO:0000256" key="6">
    <source>
        <dbReference type="ARBA" id="ARBA00023242"/>
    </source>
</evidence>
<dbReference type="Proteomes" id="UP000256964">
    <property type="component" value="Unassembled WGS sequence"/>
</dbReference>
<organism evidence="10 11">
    <name type="scientific">Lentinus brumalis</name>
    <dbReference type="NCBI Taxonomy" id="2498619"/>
    <lineage>
        <taxon>Eukaryota</taxon>
        <taxon>Fungi</taxon>
        <taxon>Dikarya</taxon>
        <taxon>Basidiomycota</taxon>
        <taxon>Agaricomycotina</taxon>
        <taxon>Agaricomycetes</taxon>
        <taxon>Polyporales</taxon>
        <taxon>Polyporaceae</taxon>
        <taxon>Lentinus</taxon>
    </lineage>
</organism>
<dbReference type="CDD" id="cd00067">
    <property type="entry name" value="GAL4"/>
    <property type="match status" value="1"/>
</dbReference>
<keyword evidence="6" id="KW-0539">Nucleus</keyword>
<dbReference type="SMART" id="SM00066">
    <property type="entry name" value="GAL4"/>
    <property type="match status" value="1"/>
</dbReference>
<keyword evidence="4" id="KW-0238">DNA-binding</keyword>
<keyword evidence="1" id="KW-0479">Metal-binding</keyword>
<dbReference type="InterPro" id="IPR036864">
    <property type="entry name" value="Zn2-C6_fun-type_DNA-bd_sf"/>
</dbReference>
<dbReference type="InterPro" id="IPR001138">
    <property type="entry name" value="Zn2Cys6_DnaBD"/>
</dbReference>
<evidence type="ECO:0000256" key="8">
    <source>
        <dbReference type="SAM" id="MobiDB-lite"/>
    </source>
</evidence>
<keyword evidence="5" id="KW-0804">Transcription</keyword>
<dbReference type="PANTHER" id="PTHR47659">
    <property type="entry name" value="ZN(II)2CYS6 TRANSCRIPTION FACTOR (EUROFUNG)-RELATED"/>
    <property type="match status" value="1"/>
</dbReference>
<dbReference type="PROSITE" id="PS00463">
    <property type="entry name" value="ZN2_CY6_FUNGAL_1"/>
    <property type="match status" value="1"/>
</dbReference>
<dbReference type="InterPro" id="IPR050335">
    <property type="entry name" value="ERT1_acuK_gluconeogen_tf"/>
</dbReference>
<evidence type="ECO:0000256" key="4">
    <source>
        <dbReference type="ARBA" id="ARBA00023125"/>
    </source>
</evidence>
<dbReference type="EMBL" id="KZ857393">
    <property type="protein sequence ID" value="RDX51723.1"/>
    <property type="molecule type" value="Genomic_DNA"/>
</dbReference>
<evidence type="ECO:0000256" key="7">
    <source>
        <dbReference type="ARBA" id="ARBA00040903"/>
    </source>
</evidence>
<keyword evidence="3" id="KW-0805">Transcription regulation</keyword>
<accession>A0A371DGU6</accession>
<dbReference type="SUPFAM" id="SSF57701">
    <property type="entry name" value="Zn2/Cys6 DNA-binding domain"/>
    <property type="match status" value="1"/>
</dbReference>
<sequence>MKLPGKKLLVVTTTHITSVVDDPFEWNVLPTSDTPPLLRDNKTTAAHHLSSDHTPVTPSRTQAERVDNSRKKVKNACAYCHEVRKTCEAVRPCQRCQVAGVECKDRARKKMPGNREPKVGKNAARRAPRSSVSQTVLTTPGPATASTSASMLDSLGVVDPVYVGGPFETYMGQSIPQDAWNGLHTGPFLAQLGWAPPAENTVYGAPRQDTAIFPGANDPQPWF</sequence>